<evidence type="ECO:0000313" key="8">
    <source>
        <dbReference type="EMBL" id="MBB3038447.1"/>
    </source>
</evidence>
<dbReference type="GO" id="GO:0008276">
    <property type="term" value="F:protein methyltransferase activity"/>
    <property type="evidence" value="ECO:0007669"/>
    <property type="project" value="TreeGrafter"/>
</dbReference>
<protein>
    <submittedName>
        <fullName evidence="8">Methylase of polypeptide subunit release factors</fullName>
    </submittedName>
</protein>
<dbReference type="Pfam" id="PF05175">
    <property type="entry name" value="MTS"/>
    <property type="match status" value="1"/>
</dbReference>
<dbReference type="InterPro" id="IPR002052">
    <property type="entry name" value="DNA_methylase_N6_adenine_CS"/>
</dbReference>
<evidence type="ECO:0000256" key="4">
    <source>
        <dbReference type="ARBA" id="ARBA00022691"/>
    </source>
</evidence>
<dbReference type="Proteomes" id="UP000567922">
    <property type="component" value="Unassembled WGS sequence"/>
</dbReference>
<evidence type="ECO:0000259" key="7">
    <source>
        <dbReference type="Pfam" id="PF25004"/>
    </source>
</evidence>
<dbReference type="PANTHER" id="PTHR45875:SF1">
    <property type="entry name" value="METHYLTRANSFERASE N6AMT1"/>
    <property type="match status" value="1"/>
</dbReference>
<proteinExistence type="inferred from homology"/>
<feature type="domain" description="DUF7782" evidence="7">
    <location>
        <begin position="381"/>
        <end position="493"/>
    </location>
</feature>
<dbReference type="OrthoDB" id="129465at2"/>
<dbReference type="GO" id="GO:0008757">
    <property type="term" value="F:S-adenosylmethionine-dependent methyltransferase activity"/>
    <property type="evidence" value="ECO:0007669"/>
    <property type="project" value="TreeGrafter"/>
</dbReference>
<dbReference type="EMBL" id="JACHWS010000003">
    <property type="protein sequence ID" value="MBB3038447.1"/>
    <property type="molecule type" value="Genomic_DNA"/>
</dbReference>
<dbReference type="GO" id="GO:0032259">
    <property type="term" value="P:methylation"/>
    <property type="evidence" value="ECO:0007669"/>
    <property type="project" value="UniProtKB-KW"/>
</dbReference>
<keyword evidence="2 8" id="KW-0489">Methyltransferase</keyword>
<dbReference type="Pfam" id="PF23186">
    <property type="entry name" value="DUF7059"/>
    <property type="match status" value="1"/>
</dbReference>
<gene>
    <name evidence="8" type="ORF">FHU29_002916</name>
</gene>
<dbReference type="Pfam" id="PF25004">
    <property type="entry name" value="DUF7782"/>
    <property type="match status" value="1"/>
</dbReference>
<keyword evidence="4" id="KW-0949">S-adenosyl-L-methionine</keyword>
<dbReference type="InterPro" id="IPR029063">
    <property type="entry name" value="SAM-dependent_MTases_sf"/>
</dbReference>
<evidence type="ECO:0000259" key="5">
    <source>
        <dbReference type="Pfam" id="PF05175"/>
    </source>
</evidence>
<keyword evidence="3" id="KW-0808">Transferase</keyword>
<dbReference type="AlphaFoldDB" id="A0A839RPX1"/>
<dbReference type="GO" id="GO:0035657">
    <property type="term" value="C:eRF1 methyltransferase complex"/>
    <property type="evidence" value="ECO:0007669"/>
    <property type="project" value="TreeGrafter"/>
</dbReference>
<reference evidence="8 9" key="1">
    <citation type="submission" date="2020-08" db="EMBL/GenBank/DDBJ databases">
        <title>Sequencing the genomes of 1000 actinobacteria strains.</title>
        <authorList>
            <person name="Klenk H.-P."/>
        </authorList>
    </citation>
    <scope>NUCLEOTIDE SEQUENCE [LARGE SCALE GENOMIC DNA]</scope>
    <source>
        <strain evidence="8 9">DSM 45258</strain>
    </source>
</reference>
<dbReference type="SUPFAM" id="SSF53335">
    <property type="entry name" value="S-adenosyl-L-methionine-dependent methyltransferases"/>
    <property type="match status" value="1"/>
</dbReference>
<evidence type="ECO:0000256" key="1">
    <source>
        <dbReference type="ARBA" id="ARBA00006149"/>
    </source>
</evidence>
<dbReference type="GO" id="GO:0008170">
    <property type="term" value="F:N-methyltransferase activity"/>
    <property type="evidence" value="ECO:0007669"/>
    <property type="project" value="UniProtKB-ARBA"/>
</dbReference>
<dbReference type="Gene3D" id="3.40.50.150">
    <property type="entry name" value="Vaccinia Virus protein VP39"/>
    <property type="match status" value="1"/>
</dbReference>
<feature type="domain" description="DUF7059" evidence="6">
    <location>
        <begin position="21"/>
        <end position="101"/>
    </location>
</feature>
<dbReference type="GO" id="GO:0003676">
    <property type="term" value="F:nucleic acid binding"/>
    <property type="evidence" value="ECO:0007669"/>
    <property type="project" value="InterPro"/>
</dbReference>
<name>A0A839RPX1_9ACTN</name>
<accession>A0A839RPX1</accession>
<dbReference type="CDD" id="cd02440">
    <property type="entry name" value="AdoMet_MTases"/>
    <property type="match status" value="1"/>
</dbReference>
<dbReference type="InterPro" id="IPR055487">
    <property type="entry name" value="DUF7059"/>
</dbReference>
<dbReference type="PANTHER" id="PTHR45875">
    <property type="entry name" value="METHYLTRANSFERASE N6AMT1"/>
    <property type="match status" value="1"/>
</dbReference>
<dbReference type="PROSITE" id="PS00092">
    <property type="entry name" value="N6_MTASE"/>
    <property type="match status" value="1"/>
</dbReference>
<evidence type="ECO:0000313" key="9">
    <source>
        <dbReference type="Proteomes" id="UP000567922"/>
    </source>
</evidence>
<evidence type="ECO:0000256" key="2">
    <source>
        <dbReference type="ARBA" id="ARBA00022603"/>
    </source>
</evidence>
<keyword evidence="9" id="KW-1185">Reference proteome</keyword>
<dbReference type="InterPro" id="IPR007848">
    <property type="entry name" value="Small_mtfrase_dom"/>
</dbReference>
<evidence type="ECO:0000256" key="3">
    <source>
        <dbReference type="ARBA" id="ARBA00022679"/>
    </source>
</evidence>
<organism evidence="8 9">
    <name type="scientific">Hoyosella altamirensis</name>
    <dbReference type="NCBI Taxonomy" id="616997"/>
    <lineage>
        <taxon>Bacteria</taxon>
        <taxon>Bacillati</taxon>
        <taxon>Actinomycetota</taxon>
        <taxon>Actinomycetes</taxon>
        <taxon>Mycobacteriales</taxon>
        <taxon>Hoyosellaceae</taxon>
        <taxon>Hoyosella</taxon>
    </lineage>
</organism>
<dbReference type="InterPro" id="IPR056684">
    <property type="entry name" value="DUF7782"/>
</dbReference>
<dbReference type="InterPro" id="IPR052190">
    <property type="entry name" value="Euk-Arch_PrmC-MTase"/>
</dbReference>
<comment type="similarity">
    <text evidence="1">Belongs to the eukaryotic/archaeal PrmC-related family.</text>
</comment>
<dbReference type="RefSeq" id="WP_064440394.1">
    <property type="nucleotide sequence ID" value="NZ_BDDI01000008.1"/>
</dbReference>
<feature type="domain" description="Methyltransferase small" evidence="5">
    <location>
        <begin position="143"/>
        <end position="233"/>
    </location>
</feature>
<sequence>MTHDNTTAVWTTLREIFESISFTADGVIEVLGDSGLAALDRGEPGAVRRYCRDAGQLGLLIRYFMLGDPLPADDVVHALAPLSASELIHAGLFAPNEAGVAESPVDIRPLDTGSGTRWIVSDFDASMSDRELSTDHVLGVGAASLSLLRATPTWPAERVLDLGTGCGIQAVHAATYAGSVIATDISARSLRLAEATFALNNIDVDMRAGSWFDPVEGELFDQIVANPPFVVSGPSVELTYRDSGLELDGASALVVQKSVEHLRPGGTAALLASWVHQEGADWRARVASWLPDEGVDAWFVQRDIADKDLYVSTWLRDTDVDLRTPAGIARQEQWLTHLDHAGVDAIGFGFVFLRRTDAPSDILCEDLRHSFDDPLGNEASQYLQRVAWLRTHDLLAARLALNPSSALERVSVPGADGWDSVVTRIHRTEGPRWQHEIDDLGVMLLSGLRGDEGLPFGDVLELLAATTDEPSEEIVASGLALAEALIRHGIVLPAEMRNRFSSNQDGAA</sequence>
<evidence type="ECO:0000259" key="6">
    <source>
        <dbReference type="Pfam" id="PF23186"/>
    </source>
</evidence>
<comment type="caution">
    <text evidence="8">The sequence shown here is derived from an EMBL/GenBank/DDBJ whole genome shotgun (WGS) entry which is preliminary data.</text>
</comment>